<dbReference type="PANTHER" id="PTHR30269">
    <property type="entry name" value="TRANSMEMBRANE PROTEIN YFCA"/>
    <property type="match status" value="1"/>
</dbReference>
<keyword evidence="3" id="KW-0813">Transport</keyword>
<feature type="transmembrane region" description="Helical" evidence="8">
    <location>
        <begin position="256"/>
        <end position="274"/>
    </location>
</feature>
<feature type="transmembrane region" description="Helical" evidence="8">
    <location>
        <begin position="202"/>
        <end position="221"/>
    </location>
</feature>
<dbReference type="AlphaFoldDB" id="A0A921SWN6"/>
<name>A0A921SWN6_9MICO</name>
<feature type="transmembrane region" description="Helical" evidence="8">
    <location>
        <begin position="227"/>
        <end position="247"/>
    </location>
</feature>
<feature type="region of interest" description="Disordered" evidence="9">
    <location>
        <begin position="134"/>
        <end position="155"/>
    </location>
</feature>
<gene>
    <name evidence="10" type="ORF">K8V81_03210</name>
</gene>
<evidence type="ECO:0000256" key="9">
    <source>
        <dbReference type="SAM" id="MobiDB-lite"/>
    </source>
</evidence>
<comment type="subcellular location">
    <subcellularLocation>
        <location evidence="1 8">Cell membrane</location>
        <topology evidence="1 8">Multi-pass membrane protein</topology>
    </subcellularLocation>
</comment>
<dbReference type="InterPro" id="IPR052017">
    <property type="entry name" value="TSUP"/>
</dbReference>
<keyword evidence="4 8" id="KW-1003">Cell membrane</keyword>
<sequence length="275" mass="28410">MEPVSLVVLLVMGTLAGAINAAVGSGSLLTLPVLLALGIPPGVAVRTNTIGILFSTFGSVYGYRREIAEEKAHLGPLTVTAALGATAGALLLMVSPSQALDVAVPVLIVVALAMVVFQKRLTAALRALRERRAERRRSAQRPGADGEDAGSTSPYRSPGLVSSLGLASVYGGYFTAAQGVLYLGILGTFTGRTMGSVNSVKNLLSLVVNLAAALVYLIAHITLGVEILWTAVAAIAVGALVGGYFGAHLAKRMPEWLLRGVIVVVALFALARQVL</sequence>
<dbReference type="PANTHER" id="PTHR30269:SF0">
    <property type="entry name" value="MEMBRANE TRANSPORTER PROTEIN YFCA-RELATED"/>
    <property type="match status" value="1"/>
</dbReference>
<keyword evidence="6 8" id="KW-1133">Transmembrane helix</keyword>
<evidence type="ECO:0000256" key="3">
    <source>
        <dbReference type="ARBA" id="ARBA00022448"/>
    </source>
</evidence>
<comment type="similarity">
    <text evidence="2 8">Belongs to the 4-toluene sulfonate uptake permease (TSUP) (TC 2.A.102) family.</text>
</comment>
<evidence type="ECO:0000256" key="1">
    <source>
        <dbReference type="ARBA" id="ARBA00004651"/>
    </source>
</evidence>
<keyword evidence="7 8" id="KW-0472">Membrane</keyword>
<feature type="transmembrane region" description="Helical" evidence="8">
    <location>
        <begin position="45"/>
        <end position="63"/>
    </location>
</feature>
<evidence type="ECO:0000256" key="7">
    <source>
        <dbReference type="ARBA" id="ARBA00023136"/>
    </source>
</evidence>
<reference evidence="10" key="2">
    <citation type="submission" date="2021-09" db="EMBL/GenBank/DDBJ databases">
        <authorList>
            <person name="Gilroy R."/>
        </authorList>
    </citation>
    <scope>NUCLEOTIDE SEQUENCE</scope>
    <source>
        <strain evidence="10">ChiGjej5B5-22894</strain>
    </source>
</reference>
<protein>
    <recommendedName>
        <fullName evidence="8">Probable membrane transporter protein</fullName>
    </recommendedName>
</protein>
<dbReference type="EMBL" id="DYUE01000085">
    <property type="protein sequence ID" value="HJG90714.1"/>
    <property type="molecule type" value="Genomic_DNA"/>
</dbReference>
<comment type="caution">
    <text evidence="10">The sequence shown here is derived from an EMBL/GenBank/DDBJ whole genome shotgun (WGS) entry which is preliminary data.</text>
</comment>
<dbReference type="InterPro" id="IPR002781">
    <property type="entry name" value="TM_pro_TauE-like"/>
</dbReference>
<evidence type="ECO:0000313" key="10">
    <source>
        <dbReference type="EMBL" id="HJG90714.1"/>
    </source>
</evidence>
<dbReference type="GO" id="GO:0005886">
    <property type="term" value="C:plasma membrane"/>
    <property type="evidence" value="ECO:0007669"/>
    <property type="project" value="UniProtKB-SubCell"/>
</dbReference>
<evidence type="ECO:0000256" key="8">
    <source>
        <dbReference type="RuleBase" id="RU363041"/>
    </source>
</evidence>
<evidence type="ECO:0000313" key="11">
    <source>
        <dbReference type="Proteomes" id="UP000742460"/>
    </source>
</evidence>
<keyword evidence="5 8" id="KW-0812">Transmembrane</keyword>
<evidence type="ECO:0000256" key="6">
    <source>
        <dbReference type="ARBA" id="ARBA00022989"/>
    </source>
</evidence>
<dbReference type="Proteomes" id="UP000742460">
    <property type="component" value="Unassembled WGS sequence"/>
</dbReference>
<dbReference type="Pfam" id="PF01925">
    <property type="entry name" value="TauE"/>
    <property type="match status" value="1"/>
</dbReference>
<evidence type="ECO:0000256" key="4">
    <source>
        <dbReference type="ARBA" id="ARBA00022475"/>
    </source>
</evidence>
<evidence type="ECO:0000256" key="5">
    <source>
        <dbReference type="ARBA" id="ARBA00022692"/>
    </source>
</evidence>
<feature type="transmembrane region" description="Helical" evidence="8">
    <location>
        <begin position="106"/>
        <end position="128"/>
    </location>
</feature>
<evidence type="ECO:0000256" key="2">
    <source>
        <dbReference type="ARBA" id="ARBA00009142"/>
    </source>
</evidence>
<feature type="transmembrane region" description="Helical" evidence="8">
    <location>
        <begin position="75"/>
        <end position="94"/>
    </location>
</feature>
<organism evidence="10 11">
    <name type="scientific">Brachybacterium massiliense</name>
    <dbReference type="NCBI Taxonomy" id="1755098"/>
    <lineage>
        <taxon>Bacteria</taxon>
        <taxon>Bacillati</taxon>
        <taxon>Actinomycetota</taxon>
        <taxon>Actinomycetes</taxon>
        <taxon>Micrococcales</taxon>
        <taxon>Dermabacteraceae</taxon>
        <taxon>Brachybacterium</taxon>
    </lineage>
</organism>
<reference evidence="10" key="1">
    <citation type="journal article" date="2021" name="PeerJ">
        <title>Extensive microbial diversity within the chicken gut microbiome revealed by metagenomics and culture.</title>
        <authorList>
            <person name="Gilroy R."/>
            <person name="Ravi A."/>
            <person name="Getino M."/>
            <person name="Pursley I."/>
            <person name="Horton D.L."/>
            <person name="Alikhan N.F."/>
            <person name="Baker D."/>
            <person name="Gharbi K."/>
            <person name="Hall N."/>
            <person name="Watson M."/>
            <person name="Adriaenssens E.M."/>
            <person name="Foster-Nyarko E."/>
            <person name="Jarju S."/>
            <person name="Secka A."/>
            <person name="Antonio M."/>
            <person name="Oren A."/>
            <person name="Chaudhuri R.R."/>
            <person name="La Ragione R."/>
            <person name="Hildebrand F."/>
            <person name="Pallen M.J."/>
        </authorList>
    </citation>
    <scope>NUCLEOTIDE SEQUENCE</scope>
    <source>
        <strain evidence="10">ChiGjej5B5-22894</strain>
    </source>
</reference>
<accession>A0A921SWN6</accession>
<proteinExistence type="inferred from homology"/>